<evidence type="ECO:0000313" key="1">
    <source>
        <dbReference type="EMBL" id="MBD8048772.1"/>
    </source>
</evidence>
<organism evidence="1 2">
    <name type="scientific">Clostridium faecium</name>
    <dbReference type="NCBI Taxonomy" id="2762223"/>
    <lineage>
        <taxon>Bacteria</taxon>
        <taxon>Bacillati</taxon>
        <taxon>Bacillota</taxon>
        <taxon>Clostridia</taxon>
        <taxon>Eubacteriales</taxon>
        <taxon>Clostridiaceae</taxon>
        <taxon>Clostridium</taxon>
    </lineage>
</organism>
<proteinExistence type="predicted"/>
<sequence>MLTELLEKLSFIEKKINFNNICKLSRVSKKFLYKNEEIKKKSKKLRNKRIDKITSQRNKYDKSAKVKDIIIIAKNKKVEKL</sequence>
<protein>
    <recommendedName>
        <fullName evidence="3">Transposase</fullName>
    </recommendedName>
</protein>
<name>A0ABR8YWX2_9CLOT</name>
<evidence type="ECO:0000313" key="2">
    <source>
        <dbReference type="Proteomes" id="UP000627166"/>
    </source>
</evidence>
<dbReference type="Proteomes" id="UP000627166">
    <property type="component" value="Unassembled WGS sequence"/>
</dbReference>
<accession>A0ABR8YWX2</accession>
<comment type="caution">
    <text evidence="1">The sequence shown here is derived from an EMBL/GenBank/DDBJ whole genome shotgun (WGS) entry which is preliminary data.</text>
</comment>
<dbReference type="InterPro" id="IPR046229">
    <property type="entry name" value="TnpC-like"/>
</dbReference>
<dbReference type="RefSeq" id="WP_191741704.1">
    <property type="nucleotide sequence ID" value="NZ_JACSQB010000174.1"/>
</dbReference>
<reference evidence="1 2" key="1">
    <citation type="submission" date="2020-08" db="EMBL/GenBank/DDBJ databases">
        <title>A Genomic Blueprint of the Chicken Gut Microbiome.</title>
        <authorList>
            <person name="Gilroy R."/>
            <person name="Ravi A."/>
            <person name="Getino M."/>
            <person name="Pursley I."/>
            <person name="Horton D.L."/>
            <person name="Alikhan N.-F."/>
            <person name="Baker D."/>
            <person name="Gharbi K."/>
            <person name="Hall N."/>
            <person name="Watson M."/>
            <person name="Adriaenssens E.M."/>
            <person name="Foster-Nyarko E."/>
            <person name="Jarju S."/>
            <person name="Secka A."/>
            <person name="Antonio M."/>
            <person name="Oren A."/>
            <person name="Chaudhuri R."/>
            <person name="La Ragione R.M."/>
            <person name="Hildebrand F."/>
            <person name="Pallen M.J."/>
        </authorList>
    </citation>
    <scope>NUCLEOTIDE SEQUENCE [LARGE SCALE GENOMIC DNA]</scope>
    <source>
        <strain evidence="1 2">N37</strain>
    </source>
</reference>
<evidence type="ECO:0008006" key="3">
    <source>
        <dbReference type="Google" id="ProtNLM"/>
    </source>
</evidence>
<dbReference type="Pfam" id="PF19776">
    <property type="entry name" value="DUF6262"/>
    <property type="match status" value="1"/>
</dbReference>
<keyword evidence="2" id="KW-1185">Reference proteome</keyword>
<dbReference type="EMBL" id="JACSQB010000174">
    <property type="protein sequence ID" value="MBD8048772.1"/>
    <property type="molecule type" value="Genomic_DNA"/>
</dbReference>
<gene>
    <name evidence="1" type="ORF">H9637_17340</name>
</gene>